<evidence type="ECO:0000313" key="1">
    <source>
        <dbReference type="EMBL" id="GGN99426.1"/>
    </source>
</evidence>
<name>A0ABQ2L1B3_9NOCA</name>
<dbReference type="EMBL" id="BMNE01000013">
    <property type="protein sequence ID" value="GGN99426.1"/>
    <property type="molecule type" value="Genomic_DNA"/>
</dbReference>
<evidence type="ECO:0000313" key="2">
    <source>
        <dbReference type="Proteomes" id="UP000658127"/>
    </source>
</evidence>
<dbReference type="SUPFAM" id="SSF53254">
    <property type="entry name" value="Phosphoglycerate mutase-like"/>
    <property type="match status" value="1"/>
</dbReference>
<protein>
    <submittedName>
        <fullName evidence="1">Phosphoglycerate mutase</fullName>
    </submittedName>
</protein>
<comment type="caution">
    <text evidence="1">The sequence shown here is derived from an EMBL/GenBank/DDBJ whole genome shotgun (WGS) entry which is preliminary data.</text>
</comment>
<dbReference type="RefSeq" id="WP_189034557.1">
    <property type="nucleotide sequence ID" value="NZ_BMNE01000013.1"/>
</dbReference>
<dbReference type="Pfam" id="PF00300">
    <property type="entry name" value="His_Phos_1"/>
    <property type="match status" value="1"/>
</dbReference>
<dbReference type="PANTHER" id="PTHR48100:SF1">
    <property type="entry name" value="HISTIDINE PHOSPHATASE FAMILY PROTEIN-RELATED"/>
    <property type="match status" value="1"/>
</dbReference>
<dbReference type="CDD" id="cd07067">
    <property type="entry name" value="HP_PGM_like"/>
    <property type="match status" value="1"/>
</dbReference>
<proteinExistence type="predicted"/>
<dbReference type="SMART" id="SM00855">
    <property type="entry name" value="PGAM"/>
    <property type="match status" value="1"/>
</dbReference>
<dbReference type="Gene3D" id="3.40.50.1240">
    <property type="entry name" value="Phosphoglycerate mutase-like"/>
    <property type="match status" value="1"/>
</dbReference>
<organism evidence="1 2">
    <name type="scientific">Nocardia rhizosphaerihabitans</name>
    <dbReference type="NCBI Taxonomy" id="1691570"/>
    <lineage>
        <taxon>Bacteria</taxon>
        <taxon>Bacillati</taxon>
        <taxon>Actinomycetota</taxon>
        <taxon>Actinomycetes</taxon>
        <taxon>Mycobacteriales</taxon>
        <taxon>Nocardiaceae</taxon>
        <taxon>Nocardia</taxon>
    </lineage>
</organism>
<dbReference type="InterPro" id="IPR029033">
    <property type="entry name" value="His_PPase_superfam"/>
</dbReference>
<sequence length="191" mass="20957">MRSTLILLRHAAPVIPAPVGPDDYTRPLTTQGHQQARNVIDELRTLTPHAIASSPYLRAIQTVQPLARSLDLLVRTDDELREWDSGLEPRPDYARHYALSWTMPRLARAGGESLDQLSRRAVGALLALAHQHHDDTVVVGSHGTFIARALVGLGLTQVDCAFRNAMPMPAIYRLDVTDHRVQTSGPGLTGP</sequence>
<dbReference type="Proteomes" id="UP000658127">
    <property type="component" value="Unassembled WGS sequence"/>
</dbReference>
<dbReference type="PANTHER" id="PTHR48100">
    <property type="entry name" value="BROAD-SPECIFICITY PHOSPHATASE YOR283W-RELATED"/>
    <property type="match status" value="1"/>
</dbReference>
<gene>
    <name evidence="1" type="ORF">GCM10011610_67350</name>
</gene>
<dbReference type="InterPro" id="IPR050275">
    <property type="entry name" value="PGM_Phosphatase"/>
</dbReference>
<reference evidence="2" key="1">
    <citation type="journal article" date="2019" name="Int. J. Syst. Evol. Microbiol.">
        <title>The Global Catalogue of Microorganisms (GCM) 10K type strain sequencing project: providing services to taxonomists for standard genome sequencing and annotation.</title>
        <authorList>
            <consortium name="The Broad Institute Genomics Platform"/>
            <consortium name="The Broad Institute Genome Sequencing Center for Infectious Disease"/>
            <person name="Wu L."/>
            <person name="Ma J."/>
        </authorList>
    </citation>
    <scope>NUCLEOTIDE SEQUENCE [LARGE SCALE GENOMIC DNA]</scope>
    <source>
        <strain evidence="2">CGMCC 4.7329</strain>
    </source>
</reference>
<dbReference type="InterPro" id="IPR013078">
    <property type="entry name" value="His_Pase_superF_clade-1"/>
</dbReference>
<accession>A0ABQ2L1B3</accession>
<keyword evidence="2" id="KW-1185">Reference proteome</keyword>